<comment type="caution">
    <text evidence="2">The sequence shown here is derived from an EMBL/GenBank/DDBJ whole genome shotgun (WGS) entry which is preliminary data.</text>
</comment>
<evidence type="ECO:0000256" key="1">
    <source>
        <dbReference type="SAM" id="MobiDB-lite"/>
    </source>
</evidence>
<dbReference type="AlphaFoldDB" id="A0A0F4GC17"/>
<feature type="compositionally biased region" description="Low complexity" evidence="1">
    <location>
        <begin position="123"/>
        <end position="139"/>
    </location>
</feature>
<gene>
    <name evidence="2" type="ORF">TI39_contig4151g00002</name>
</gene>
<feature type="non-terminal residue" evidence="2">
    <location>
        <position position="1"/>
    </location>
</feature>
<reference evidence="2 3" key="1">
    <citation type="submission" date="2015-03" db="EMBL/GenBank/DDBJ databases">
        <title>RNA-seq based gene annotation and comparative genomics of four Zymoseptoria species reveal species-specific pathogenicity related genes and transposable element activity.</title>
        <authorList>
            <person name="Grandaubert J."/>
            <person name="Bhattacharyya A."/>
            <person name="Stukenbrock E.H."/>
        </authorList>
    </citation>
    <scope>NUCLEOTIDE SEQUENCE [LARGE SCALE GENOMIC DNA]</scope>
    <source>
        <strain evidence="2 3">Zb18110</strain>
    </source>
</reference>
<dbReference type="Proteomes" id="UP000033647">
    <property type="component" value="Unassembled WGS sequence"/>
</dbReference>
<accession>A0A0F4GC17</accession>
<dbReference type="EMBL" id="LAFY01004110">
    <property type="protein sequence ID" value="KJX94899.1"/>
    <property type="molecule type" value="Genomic_DNA"/>
</dbReference>
<sequence>GRDCRGELVFKPKSEAGPPTVLSVTDGKLVTESGASACVVTTPKRRRLRKRSGGAVIKFLTEQQPTDQGATECVCTLNPFLNCICGEYSGFAISPSGVLGIGEPEGFTTITPVAEPDGPPPASSSTTTTEQSFTTGSSSATAEFTQMATSTTPGSVSDIPSVSSTAEIPPIETNTSIGILPIESSTISDAPSSTQATQTSSTAT</sequence>
<feature type="compositionally biased region" description="Polar residues" evidence="1">
    <location>
        <begin position="140"/>
        <end position="191"/>
    </location>
</feature>
<organism evidence="2 3">
    <name type="scientific">Zymoseptoria brevis</name>
    <dbReference type="NCBI Taxonomy" id="1047168"/>
    <lineage>
        <taxon>Eukaryota</taxon>
        <taxon>Fungi</taxon>
        <taxon>Dikarya</taxon>
        <taxon>Ascomycota</taxon>
        <taxon>Pezizomycotina</taxon>
        <taxon>Dothideomycetes</taxon>
        <taxon>Dothideomycetidae</taxon>
        <taxon>Mycosphaerellales</taxon>
        <taxon>Mycosphaerellaceae</taxon>
        <taxon>Zymoseptoria</taxon>
    </lineage>
</organism>
<feature type="compositionally biased region" description="Low complexity" evidence="1">
    <location>
        <begin position="192"/>
        <end position="204"/>
    </location>
</feature>
<feature type="region of interest" description="Disordered" evidence="1">
    <location>
        <begin position="112"/>
        <end position="204"/>
    </location>
</feature>
<protein>
    <submittedName>
        <fullName evidence="2">Uncharacterized protein</fullName>
    </submittedName>
</protein>
<name>A0A0F4GC17_9PEZI</name>
<evidence type="ECO:0000313" key="2">
    <source>
        <dbReference type="EMBL" id="KJX94899.1"/>
    </source>
</evidence>
<evidence type="ECO:0000313" key="3">
    <source>
        <dbReference type="Proteomes" id="UP000033647"/>
    </source>
</evidence>
<proteinExistence type="predicted"/>
<keyword evidence="3" id="KW-1185">Reference proteome</keyword>